<dbReference type="OrthoDB" id="9794225at2"/>
<evidence type="ECO:0000256" key="1">
    <source>
        <dbReference type="ARBA" id="ARBA00004141"/>
    </source>
</evidence>
<reference evidence="7 8" key="1">
    <citation type="submission" date="2016-10" db="EMBL/GenBank/DDBJ databases">
        <authorList>
            <person name="de Groot N.N."/>
        </authorList>
    </citation>
    <scope>NUCLEOTIDE SEQUENCE [LARGE SCALE GENOMIC DNA]</scope>
    <source>
        <strain>GEY</strain>
        <strain evidence="8">DSM 9560</strain>
    </source>
</reference>
<dbReference type="Gene3D" id="1.20.1420.30">
    <property type="entry name" value="NCX, central ion-binding region"/>
    <property type="match status" value="1"/>
</dbReference>
<evidence type="ECO:0000256" key="3">
    <source>
        <dbReference type="ARBA" id="ARBA00022989"/>
    </source>
</evidence>
<dbReference type="GO" id="GO:0008273">
    <property type="term" value="F:calcium, potassium:sodium antiporter activity"/>
    <property type="evidence" value="ECO:0007669"/>
    <property type="project" value="TreeGrafter"/>
</dbReference>
<dbReference type="NCBIfam" id="TIGR00367">
    <property type="entry name" value="calcium/sodium antiporter"/>
    <property type="match status" value="1"/>
</dbReference>
<dbReference type="InterPro" id="IPR004481">
    <property type="entry name" value="K/Na/Ca-exchanger"/>
</dbReference>
<dbReference type="GO" id="GO:0005262">
    <property type="term" value="F:calcium channel activity"/>
    <property type="evidence" value="ECO:0007669"/>
    <property type="project" value="TreeGrafter"/>
</dbReference>
<evidence type="ECO:0000256" key="2">
    <source>
        <dbReference type="ARBA" id="ARBA00022692"/>
    </source>
</evidence>
<dbReference type="GO" id="GO:0006874">
    <property type="term" value="P:intracellular calcium ion homeostasis"/>
    <property type="evidence" value="ECO:0007669"/>
    <property type="project" value="TreeGrafter"/>
</dbReference>
<dbReference type="InterPro" id="IPR044880">
    <property type="entry name" value="NCX_ion-bd_dom_sf"/>
</dbReference>
<keyword evidence="2 5" id="KW-0812">Transmembrane</keyword>
<keyword evidence="4 5" id="KW-0472">Membrane</keyword>
<evidence type="ECO:0000256" key="5">
    <source>
        <dbReference type="SAM" id="Phobius"/>
    </source>
</evidence>
<dbReference type="Pfam" id="PF01699">
    <property type="entry name" value="Na_Ca_ex"/>
    <property type="match status" value="2"/>
</dbReference>
<proteinExistence type="predicted"/>
<dbReference type="STRING" id="1003.SAMN04488541_102765"/>
<sequence>MPAFLTYILFLIGFVALIYGANWLVDGSSSLAKKFNIPDLIIGLTVVSFGTSSPELVVNLFAGSSGSTDLAIGNIVGSNIFNVLVILGVAAVIKPVNAHINTTWKEIPLALLAALVLGICANDAYFDEEENSLLSTTDGLTLLSFFAIFMYYVIDVARNSKEHGEEVQILPVWKSVLMVVGGLAGLIVGGKWIVDGAVEIAKTLGMSEAVIGLTIVAAGTSLPELATSAIASYKGNSDIAIGNVVGSNIFNIFFILGITSSLYELPFRPEANFDILMNIFTSLLMFIFLFTGSGRRINRIEGGIFVSIYIAYVTYLLMTQV</sequence>
<feature type="domain" description="Sodium/calcium exchanger membrane region" evidence="6">
    <location>
        <begin position="7"/>
        <end position="154"/>
    </location>
</feature>
<comment type="subcellular location">
    <subcellularLocation>
        <location evidence="1">Membrane</location>
        <topology evidence="1">Multi-pass membrane protein</topology>
    </subcellularLocation>
</comment>
<dbReference type="GO" id="GO:0005886">
    <property type="term" value="C:plasma membrane"/>
    <property type="evidence" value="ECO:0007669"/>
    <property type="project" value="TreeGrafter"/>
</dbReference>
<name>A0A1I2HYF6_9BACT</name>
<feature type="transmembrane region" description="Helical" evidence="5">
    <location>
        <begin position="275"/>
        <end position="293"/>
    </location>
</feature>
<feature type="transmembrane region" description="Helical" evidence="5">
    <location>
        <begin position="300"/>
        <end position="318"/>
    </location>
</feature>
<accession>A0A1I2HYF6</accession>
<feature type="transmembrane region" description="Helical" evidence="5">
    <location>
        <begin position="37"/>
        <end position="58"/>
    </location>
</feature>
<feature type="transmembrane region" description="Helical" evidence="5">
    <location>
        <begin position="6"/>
        <end position="25"/>
    </location>
</feature>
<protein>
    <submittedName>
        <fullName evidence="7">Cation:H+ antiporter</fullName>
    </submittedName>
</protein>
<dbReference type="EMBL" id="FONY01000027">
    <property type="protein sequence ID" value="SFF35044.1"/>
    <property type="molecule type" value="Genomic_DNA"/>
</dbReference>
<gene>
    <name evidence="7" type="ORF">SAMN04488541_102765</name>
</gene>
<feature type="domain" description="Sodium/calcium exchanger membrane region" evidence="6">
    <location>
        <begin position="175"/>
        <end position="317"/>
    </location>
</feature>
<feature type="transmembrane region" description="Helical" evidence="5">
    <location>
        <begin position="240"/>
        <end position="263"/>
    </location>
</feature>
<dbReference type="PANTHER" id="PTHR10846:SF8">
    <property type="entry name" value="INNER MEMBRANE PROTEIN YRBG"/>
    <property type="match status" value="1"/>
</dbReference>
<dbReference type="Proteomes" id="UP000199513">
    <property type="component" value="Unassembled WGS sequence"/>
</dbReference>
<dbReference type="RefSeq" id="WP_091548061.1">
    <property type="nucleotide sequence ID" value="NZ_FONY01000027.1"/>
</dbReference>
<dbReference type="PANTHER" id="PTHR10846">
    <property type="entry name" value="SODIUM/POTASSIUM/CALCIUM EXCHANGER"/>
    <property type="match status" value="1"/>
</dbReference>
<evidence type="ECO:0000313" key="7">
    <source>
        <dbReference type="EMBL" id="SFF35044.1"/>
    </source>
</evidence>
<dbReference type="InterPro" id="IPR004837">
    <property type="entry name" value="NaCa_Exmemb"/>
</dbReference>
<keyword evidence="8" id="KW-1185">Reference proteome</keyword>
<dbReference type="AlphaFoldDB" id="A0A1I2HYF6"/>
<evidence type="ECO:0000313" key="8">
    <source>
        <dbReference type="Proteomes" id="UP000199513"/>
    </source>
</evidence>
<feature type="transmembrane region" description="Helical" evidence="5">
    <location>
        <begin position="175"/>
        <end position="194"/>
    </location>
</feature>
<feature type="transmembrane region" description="Helical" evidence="5">
    <location>
        <begin position="209"/>
        <end position="233"/>
    </location>
</feature>
<feature type="transmembrane region" description="Helical" evidence="5">
    <location>
        <begin position="132"/>
        <end position="154"/>
    </location>
</feature>
<evidence type="ECO:0000259" key="6">
    <source>
        <dbReference type="Pfam" id="PF01699"/>
    </source>
</evidence>
<keyword evidence="3 5" id="KW-1133">Transmembrane helix</keyword>
<organism evidence="7 8">
    <name type="scientific">Thermoflexibacter ruber</name>
    <dbReference type="NCBI Taxonomy" id="1003"/>
    <lineage>
        <taxon>Bacteria</taxon>
        <taxon>Pseudomonadati</taxon>
        <taxon>Bacteroidota</taxon>
        <taxon>Cytophagia</taxon>
        <taxon>Cytophagales</taxon>
        <taxon>Thermoflexibacteraceae</taxon>
        <taxon>Thermoflexibacter</taxon>
    </lineage>
</organism>
<feature type="transmembrane region" description="Helical" evidence="5">
    <location>
        <begin position="70"/>
        <end position="95"/>
    </location>
</feature>
<evidence type="ECO:0000256" key="4">
    <source>
        <dbReference type="ARBA" id="ARBA00023136"/>
    </source>
</evidence>